<evidence type="ECO:0000313" key="2">
    <source>
        <dbReference type="Proteomes" id="UP000789525"/>
    </source>
</evidence>
<dbReference type="EMBL" id="CAJVPT010011145">
    <property type="protein sequence ID" value="CAG8576794.1"/>
    <property type="molecule type" value="Genomic_DNA"/>
</dbReference>
<proteinExistence type="predicted"/>
<reference evidence="1" key="1">
    <citation type="submission" date="2021-06" db="EMBL/GenBank/DDBJ databases">
        <authorList>
            <person name="Kallberg Y."/>
            <person name="Tangrot J."/>
            <person name="Rosling A."/>
        </authorList>
    </citation>
    <scope>NUCLEOTIDE SEQUENCE</scope>
    <source>
        <strain evidence="1">CL356</strain>
    </source>
</reference>
<protein>
    <submittedName>
        <fullName evidence="1">7301_t:CDS:1</fullName>
    </submittedName>
</protein>
<comment type="caution">
    <text evidence="1">The sequence shown here is derived from an EMBL/GenBank/DDBJ whole genome shotgun (WGS) entry which is preliminary data.</text>
</comment>
<dbReference type="Proteomes" id="UP000789525">
    <property type="component" value="Unassembled WGS sequence"/>
</dbReference>
<accession>A0ACA9M8G5</accession>
<evidence type="ECO:0000313" key="1">
    <source>
        <dbReference type="EMBL" id="CAG8576794.1"/>
    </source>
</evidence>
<feature type="non-terminal residue" evidence="1">
    <location>
        <position position="52"/>
    </location>
</feature>
<gene>
    <name evidence="1" type="ORF">ACOLOM_LOCUS5815</name>
</gene>
<keyword evidence="2" id="KW-1185">Reference proteome</keyword>
<name>A0ACA9M8G5_9GLOM</name>
<sequence length="52" mass="5780">MRKVLVTLPRTQVFLEQLRRNLRASGLGFLPHLLVSHVALLALPDTISTMGV</sequence>
<organism evidence="1 2">
    <name type="scientific">Acaulospora colombiana</name>
    <dbReference type="NCBI Taxonomy" id="27376"/>
    <lineage>
        <taxon>Eukaryota</taxon>
        <taxon>Fungi</taxon>
        <taxon>Fungi incertae sedis</taxon>
        <taxon>Mucoromycota</taxon>
        <taxon>Glomeromycotina</taxon>
        <taxon>Glomeromycetes</taxon>
        <taxon>Diversisporales</taxon>
        <taxon>Acaulosporaceae</taxon>
        <taxon>Acaulospora</taxon>
    </lineage>
</organism>